<dbReference type="SUPFAM" id="SSF53335">
    <property type="entry name" value="S-adenosyl-L-methionine-dependent methyltransferases"/>
    <property type="match status" value="1"/>
</dbReference>
<gene>
    <name evidence="2" type="ORF">BOX15_Mlig024848g3</name>
</gene>
<feature type="non-terminal residue" evidence="2">
    <location>
        <position position="1"/>
    </location>
</feature>
<proteinExistence type="predicted"/>
<dbReference type="Pfam" id="PF10294">
    <property type="entry name" value="Methyltransf_16"/>
    <property type="match status" value="1"/>
</dbReference>
<dbReference type="PANTHER" id="PTHR14614">
    <property type="entry name" value="HEPATOCELLULAR CARCINOMA-ASSOCIATED ANTIGEN"/>
    <property type="match status" value="1"/>
</dbReference>
<dbReference type="Proteomes" id="UP000215902">
    <property type="component" value="Unassembled WGS sequence"/>
</dbReference>
<accession>A0A267FSB7</accession>
<name>A0A267FSB7_9PLAT</name>
<dbReference type="InterPro" id="IPR019410">
    <property type="entry name" value="Methyltransf_16"/>
</dbReference>
<evidence type="ECO:0000313" key="2">
    <source>
        <dbReference type="EMBL" id="PAA76124.1"/>
    </source>
</evidence>
<dbReference type="OrthoDB" id="413520at2759"/>
<protein>
    <submittedName>
        <fullName evidence="2">Uncharacterized protein</fullName>
    </submittedName>
</protein>
<dbReference type="EMBL" id="NIVC01000841">
    <property type="protein sequence ID" value="PAA76124.1"/>
    <property type="molecule type" value="Genomic_DNA"/>
</dbReference>
<dbReference type="AlphaFoldDB" id="A0A267FSB7"/>
<dbReference type="InterPro" id="IPR029063">
    <property type="entry name" value="SAM-dependent_MTases_sf"/>
</dbReference>
<evidence type="ECO:0000256" key="1">
    <source>
        <dbReference type="SAM" id="MobiDB-lite"/>
    </source>
</evidence>
<feature type="region of interest" description="Disordered" evidence="1">
    <location>
        <begin position="327"/>
        <end position="349"/>
    </location>
</feature>
<feature type="compositionally biased region" description="Low complexity" evidence="1">
    <location>
        <begin position="191"/>
        <end position="204"/>
    </location>
</feature>
<feature type="compositionally biased region" description="Acidic residues" evidence="1">
    <location>
        <begin position="284"/>
        <end position="295"/>
    </location>
</feature>
<reference evidence="2 3" key="1">
    <citation type="submission" date="2017-06" db="EMBL/GenBank/DDBJ databases">
        <title>A platform for efficient transgenesis in Macrostomum lignano, a flatworm model organism for stem cell research.</title>
        <authorList>
            <person name="Berezikov E."/>
        </authorList>
    </citation>
    <scope>NUCLEOTIDE SEQUENCE [LARGE SCALE GENOMIC DNA]</scope>
    <source>
        <strain evidence="2">DV1</strain>
        <tissue evidence="2">Whole organism</tissue>
    </source>
</reference>
<dbReference type="Gene3D" id="3.40.50.150">
    <property type="entry name" value="Vaccinia Virus protein VP39"/>
    <property type="match status" value="1"/>
</dbReference>
<sequence length="699" mass="75590">HSFASTEALRRSVIADLHQLRCPLVSGTSPCASVNSSADKNRTLSTFYDRLLFSGDEPGRASLLEWLLYGVTKATALPSNDPEATLAILVSLRVANVNNVSEGVDLVSGAASRHSQLVMYSRLLALMKSTLGADSSSGCSSVVSSSFSSVSRPIFSSTPANSFCGLLDTSAQSVGANANCIGTAKVRHPSTSSNCSGNGGSHQNQPQQKSSVNGNIANIQQFLHQVCSGSLANCCRQLQPTKALVAGSREVRQRVGDKPEPEMPLPPHLRHALACRMAATDQSEVLDDDSGEEENLGGNRPNSTRMLSRRLRSGIDADASLLERLRQRRQEQQKQQEGTRSAGHPNEEADDIELARLQDAVELRSTVVELRCELARLAASISATSTTSLSSSLPEVDDRLDKAVELAAAPLSDFLRRSEAAGRTAESVSDIRHRLQRLSRLGGGGQGDKETSVTAAAATDATCPGDDCWSDYYCRVVEFDSGLTSLAIWQAGVCDVGGVVWDAALALTQWLDRFDRVAAAGLPNPDSVTVIELGSGTGLVGLKLAQLGYEKVRLTDLAECLPLLRKNIDANIEAIKNYQSKMPLVTCHELDWASLLDNDKNCLPSWCSPTGQRFLVVCECLYYEDALKPLLCAMRCLATDAGVLFAYEARPDKAELESRFFKACLQYFQVAFEVPLDDMHPEYCCPEIRIMLLKPKQIS</sequence>
<comment type="caution">
    <text evidence="2">The sequence shown here is derived from an EMBL/GenBank/DDBJ whole genome shotgun (WGS) entry which is preliminary data.</text>
</comment>
<dbReference type="STRING" id="282301.A0A267FSB7"/>
<feature type="region of interest" description="Disordered" evidence="1">
    <location>
        <begin position="280"/>
        <end position="308"/>
    </location>
</feature>
<keyword evidence="3" id="KW-1185">Reference proteome</keyword>
<feature type="region of interest" description="Disordered" evidence="1">
    <location>
        <begin position="191"/>
        <end position="210"/>
    </location>
</feature>
<evidence type="ECO:0000313" key="3">
    <source>
        <dbReference type="Proteomes" id="UP000215902"/>
    </source>
</evidence>
<organism evidence="2 3">
    <name type="scientific">Macrostomum lignano</name>
    <dbReference type="NCBI Taxonomy" id="282301"/>
    <lineage>
        <taxon>Eukaryota</taxon>
        <taxon>Metazoa</taxon>
        <taxon>Spiralia</taxon>
        <taxon>Lophotrochozoa</taxon>
        <taxon>Platyhelminthes</taxon>
        <taxon>Rhabditophora</taxon>
        <taxon>Macrostomorpha</taxon>
        <taxon>Macrostomida</taxon>
        <taxon>Macrostomidae</taxon>
        <taxon>Macrostomum</taxon>
    </lineage>
</organism>